<keyword evidence="4 7" id="KW-1133">Transmembrane helix</keyword>
<feature type="transmembrane region" description="Helical" evidence="7">
    <location>
        <begin position="221"/>
        <end position="242"/>
    </location>
</feature>
<dbReference type="GO" id="GO:0043190">
    <property type="term" value="C:ATP-binding cassette (ABC) transporter complex"/>
    <property type="evidence" value="ECO:0007669"/>
    <property type="project" value="InterPro"/>
</dbReference>
<dbReference type="AlphaFoldDB" id="A0A7C6E827"/>
<reference evidence="8" key="1">
    <citation type="journal article" date="2020" name="mSystems">
        <title>Genome- and Community-Level Interaction Insights into Carbon Utilization and Element Cycling Functions of Hydrothermarchaeota in Hydrothermal Sediment.</title>
        <authorList>
            <person name="Zhou Z."/>
            <person name="Liu Y."/>
            <person name="Xu W."/>
            <person name="Pan J."/>
            <person name="Luo Z.H."/>
            <person name="Li M."/>
        </authorList>
    </citation>
    <scope>NUCLEOTIDE SEQUENCE [LARGE SCALE GENOMIC DNA]</scope>
    <source>
        <strain evidence="8">SpSt-1135</strain>
    </source>
</reference>
<feature type="transmembrane region" description="Helical" evidence="7">
    <location>
        <begin position="174"/>
        <end position="191"/>
    </location>
</feature>
<evidence type="ECO:0000256" key="7">
    <source>
        <dbReference type="SAM" id="Phobius"/>
    </source>
</evidence>
<dbReference type="PANTHER" id="PTHR30477:SF0">
    <property type="entry name" value="METAL TRANSPORT SYSTEM MEMBRANE PROTEIN TM_0125-RELATED"/>
    <property type="match status" value="1"/>
</dbReference>
<feature type="transmembrane region" description="Helical" evidence="7">
    <location>
        <begin position="55"/>
        <end position="83"/>
    </location>
</feature>
<evidence type="ECO:0000256" key="1">
    <source>
        <dbReference type="ARBA" id="ARBA00004141"/>
    </source>
</evidence>
<dbReference type="PANTHER" id="PTHR30477">
    <property type="entry name" value="ABC-TRANSPORTER METAL-BINDING PROTEIN"/>
    <property type="match status" value="1"/>
</dbReference>
<feature type="transmembrane region" description="Helical" evidence="7">
    <location>
        <begin position="248"/>
        <end position="267"/>
    </location>
</feature>
<comment type="subcellular location">
    <subcellularLocation>
        <location evidence="6">Cell membrane</location>
        <topology evidence="6">Multi-pass membrane protein</topology>
    </subcellularLocation>
    <subcellularLocation>
        <location evidence="1">Membrane</location>
        <topology evidence="1">Multi-pass membrane protein</topology>
    </subcellularLocation>
</comment>
<dbReference type="GO" id="GO:0055085">
    <property type="term" value="P:transmembrane transport"/>
    <property type="evidence" value="ECO:0007669"/>
    <property type="project" value="InterPro"/>
</dbReference>
<dbReference type="InterPro" id="IPR001626">
    <property type="entry name" value="ABC_TroCD"/>
</dbReference>
<feature type="transmembrane region" description="Helical" evidence="7">
    <location>
        <begin position="197"/>
        <end position="214"/>
    </location>
</feature>
<evidence type="ECO:0000256" key="3">
    <source>
        <dbReference type="ARBA" id="ARBA00022692"/>
    </source>
</evidence>
<dbReference type="Proteomes" id="UP000886400">
    <property type="component" value="Unassembled WGS sequence"/>
</dbReference>
<evidence type="ECO:0000256" key="6">
    <source>
        <dbReference type="RuleBase" id="RU003943"/>
    </source>
</evidence>
<evidence type="ECO:0000256" key="4">
    <source>
        <dbReference type="ARBA" id="ARBA00022989"/>
    </source>
</evidence>
<feature type="transmembrane region" description="Helical" evidence="7">
    <location>
        <begin position="95"/>
        <end position="114"/>
    </location>
</feature>
<keyword evidence="3 6" id="KW-0812">Transmembrane</keyword>
<evidence type="ECO:0000256" key="2">
    <source>
        <dbReference type="ARBA" id="ARBA00008034"/>
    </source>
</evidence>
<dbReference type="InterPro" id="IPR037294">
    <property type="entry name" value="ABC_BtuC-like"/>
</dbReference>
<feature type="transmembrane region" description="Helical" evidence="7">
    <location>
        <begin position="134"/>
        <end position="153"/>
    </location>
</feature>
<dbReference type="GO" id="GO:0010043">
    <property type="term" value="P:response to zinc ion"/>
    <property type="evidence" value="ECO:0007669"/>
    <property type="project" value="TreeGrafter"/>
</dbReference>
<feature type="transmembrane region" description="Helical" evidence="7">
    <location>
        <begin position="12"/>
        <end position="35"/>
    </location>
</feature>
<dbReference type="EMBL" id="DRZX01000130">
    <property type="protein sequence ID" value="HHS48751.1"/>
    <property type="molecule type" value="Genomic_DNA"/>
</dbReference>
<dbReference type="SUPFAM" id="SSF81345">
    <property type="entry name" value="ABC transporter involved in vitamin B12 uptake, BtuC"/>
    <property type="match status" value="1"/>
</dbReference>
<dbReference type="Gene3D" id="1.10.3470.10">
    <property type="entry name" value="ABC transporter involved in vitamin B12 uptake, BtuC"/>
    <property type="match status" value="1"/>
</dbReference>
<keyword evidence="6" id="KW-0813">Transport</keyword>
<keyword evidence="5 7" id="KW-0472">Membrane</keyword>
<evidence type="ECO:0000256" key="5">
    <source>
        <dbReference type="ARBA" id="ARBA00023136"/>
    </source>
</evidence>
<accession>A0A7C6E827</accession>
<name>A0A7C6E827_DESAE</name>
<sequence length="272" mass="29801">MSILQSSIIVTVILKALIVGISLSILLSILSYFVVLQRLNFLGVGISHSVFGGLAFNYLFGLTTLFLPIGFACLTALLIGFLYRKGLSKDSAINVMFVFTMALGAVVLSFSSGYSANILGMLFGDILAINNSDILYSLILLALGLILFSIFFSHMQLITFNEELARINGINVDLFYYLFLVFLGIVIVLSVKLIGIILVNAFLVLPALCGMNVARSYKNVILWSIVLSIISCISAIFISYYLNTPSGATIVITFFVVWLFSFIYNKVARGTK</sequence>
<organism evidence="8">
    <name type="scientific">Desulfurella acetivorans</name>
    <dbReference type="NCBI Taxonomy" id="33002"/>
    <lineage>
        <taxon>Bacteria</taxon>
        <taxon>Pseudomonadati</taxon>
        <taxon>Campylobacterota</taxon>
        <taxon>Desulfurellia</taxon>
        <taxon>Desulfurellales</taxon>
        <taxon>Desulfurellaceae</taxon>
        <taxon>Desulfurella</taxon>
    </lineage>
</organism>
<proteinExistence type="inferred from homology"/>
<comment type="similarity">
    <text evidence="2 6">Belongs to the ABC-3 integral membrane protein family.</text>
</comment>
<protein>
    <submittedName>
        <fullName evidence="8">Metal ABC transporter permease</fullName>
    </submittedName>
</protein>
<comment type="caution">
    <text evidence="8">The sequence shown here is derived from an EMBL/GenBank/DDBJ whole genome shotgun (WGS) entry which is preliminary data.</text>
</comment>
<dbReference type="Pfam" id="PF00950">
    <property type="entry name" value="ABC-3"/>
    <property type="match status" value="1"/>
</dbReference>
<evidence type="ECO:0000313" key="8">
    <source>
        <dbReference type="EMBL" id="HHS48751.1"/>
    </source>
</evidence>
<gene>
    <name evidence="8" type="ORF">ENM99_02685</name>
</gene>